<reference evidence="4" key="2">
    <citation type="submission" date="2025-08" db="UniProtKB">
        <authorList>
            <consortium name="RefSeq"/>
        </authorList>
    </citation>
    <scope>IDENTIFICATION</scope>
    <source>
        <strain evidence="4">14028-0561.14</strain>
        <tissue evidence="4">Whole fly</tissue>
    </source>
</reference>
<protein>
    <submittedName>
        <fullName evidence="4">Klaroid protein isoform X2</fullName>
    </submittedName>
</protein>
<feature type="region of interest" description="Disordered" evidence="1">
    <location>
        <begin position="81"/>
        <end position="130"/>
    </location>
</feature>
<evidence type="ECO:0000256" key="1">
    <source>
        <dbReference type="SAM" id="MobiDB-lite"/>
    </source>
</evidence>
<dbReference type="RefSeq" id="XP_017016542.1">
    <property type="nucleotide sequence ID" value="XM_017161053.3"/>
</dbReference>
<dbReference type="Proteomes" id="UP001652661">
    <property type="component" value="Chromosome 2L"/>
</dbReference>
<feature type="region of interest" description="Disordered" evidence="1">
    <location>
        <begin position="1"/>
        <end position="20"/>
    </location>
</feature>
<evidence type="ECO:0000256" key="2">
    <source>
        <dbReference type="SAM" id="Phobius"/>
    </source>
</evidence>
<sequence length="453" mass="51942">MSEETYQIETRRRSRSKTPFLRSSCDHENCEHAGEEGHVHHHIKKKSLAAPNVQTIVEEHVVESSSSSKKTRSKAFAQLTSDYSSDDMTPEAKRKQQTSTTTTVTSIFTKRSGGATSTPRNRSQLETTQNTLNSAQEKLNQSNGNLSSGNVSDYLAYIEYRDAGEYWNKTPKTDYTYSELSPHRRHLGPGIVAMPNMSRRSLGNHDERVNYMVQQNPEQEEFIRRRYQAKYTQQANYDSADELDATFGQQKQSWWLVRLIQLVVSTVTTVWTRVTNISATETNAYQNYYARRQQSQQLGLLGRAGQAVAGGFSNLLRYVYLFIGSVLSVDTWLLRSSNAENKSKKRFLILLLILLPLLLLTGLFYYLHPNETFPPKSLTEYTFTLPELPQINVGEYLNQAQYESLRSQAAEQAVRVRDWADDYLLYLKTIGQNVVNKGRQIFQADDQVYYERV</sequence>
<gene>
    <name evidence="4" type="primary">koi</name>
</gene>
<evidence type="ECO:0000313" key="4">
    <source>
        <dbReference type="RefSeq" id="XP_017016542.1"/>
    </source>
</evidence>
<evidence type="ECO:0000313" key="3">
    <source>
        <dbReference type="Proteomes" id="UP001652661"/>
    </source>
</evidence>
<name>A0A6P4HLH3_DROKI</name>
<keyword evidence="2" id="KW-0472">Membrane</keyword>
<reference evidence="3" key="1">
    <citation type="submission" date="2025-05" db="UniProtKB">
        <authorList>
            <consortium name="RefSeq"/>
        </authorList>
    </citation>
    <scope>NUCLEOTIDE SEQUENCE [LARGE SCALE GENOMIC DNA]</scope>
    <source>
        <strain evidence="3">14028-0561.14</strain>
    </source>
</reference>
<dbReference type="OrthoDB" id="342281at2759"/>
<feature type="transmembrane region" description="Helical" evidence="2">
    <location>
        <begin position="315"/>
        <end position="335"/>
    </location>
</feature>
<dbReference type="AlphaFoldDB" id="A0A6P4HLH3"/>
<accession>A0A6P4HLH3</accession>
<keyword evidence="2" id="KW-0812">Transmembrane</keyword>
<proteinExistence type="predicted"/>
<keyword evidence="3" id="KW-1185">Reference proteome</keyword>
<organism evidence="3 4">
    <name type="scientific">Drosophila kikkawai</name>
    <name type="common">Fruit fly</name>
    <dbReference type="NCBI Taxonomy" id="30033"/>
    <lineage>
        <taxon>Eukaryota</taxon>
        <taxon>Metazoa</taxon>
        <taxon>Ecdysozoa</taxon>
        <taxon>Arthropoda</taxon>
        <taxon>Hexapoda</taxon>
        <taxon>Insecta</taxon>
        <taxon>Pterygota</taxon>
        <taxon>Neoptera</taxon>
        <taxon>Endopterygota</taxon>
        <taxon>Diptera</taxon>
        <taxon>Brachycera</taxon>
        <taxon>Muscomorpha</taxon>
        <taxon>Ephydroidea</taxon>
        <taxon>Drosophilidae</taxon>
        <taxon>Drosophila</taxon>
        <taxon>Sophophora</taxon>
    </lineage>
</organism>
<feature type="compositionally biased region" description="Polar residues" evidence="1">
    <location>
        <begin position="114"/>
        <end position="130"/>
    </location>
</feature>
<keyword evidence="2" id="KW-1133">Transmembrane helix</keyword>
<feature type="transmembrane region" description="Helical" evidence="2">
    <location>
        <begin position="347"/>
        <end position="367"/>
    </location>
</feature>